<evidence type="ECO:0000313" key="2">
    <source>
        <dbReference type="Proteomes" id="UP000887116"/>
    </source>
</evidence>
<accession>A0A8X6KW81</accession>
<organism evidence="1 2">
    <name type="scientific">Trichonephila clavata</name>
    <name type="common">Joro spider</name>
    <name type="synonym">Nephila clavata</name>
    <dbReference type="NCBI Taxonomy" id="2740835"/>
    <lineage>
        <taxon>Eukaryota</taxon>
        <taxon>Metazoa</taxon>
        <taxon>Ecdysozoa</taxon>
        <taxon>Arthropoda</taxon>
        <taxon>Chelicerata</taxon>
        <taxon>Arachnida</taxon>
        <taxon>Araneae</taxon>
        <taxon>Araneomorphae</taxon>
        <taxon>Entelegynae</taxon>
        <taxon>Araneoidea</taxon>
        <taxon>Nephilidae</taxon>
        <taxon>Trichonephila</taxon>
    </lineage>
</organism>
<dbReference type="EMBL" id="BMAO01003206">
    <property type="protein sequence ID" value="GFQ86416.1"/>
    <property type="molecule type" value="Genomic_DNA"/>
</dbReference>
<keyword evidence="2" id="KW-1185">Reference proteome</keyword>
<reference evidence="1" key="1">
    <citation type="submission" date="2020-07" db="EMBL/GenBank/DDBJ databases">
        <title>Multicomponent nature underlies the extraordinary mechanical properties of spider dragline silk.</title>
        <authorList>
            <person name="Kono N."/>
            <person name="Nakamura H."/>
            <person name="Mori M."/>
            <person name="Yoshida Y."/>
            <person name="Ohtoshi R."/>
            <person name="Malay A.D."/>
            <person name="Moran D.A.P."/>
            <person name="Tomita M."/>
            <person name="Numata K."/>
            <person name="Arakawa K."/>
        </authorList>
    </citation>
    <scope>NUCLEOTIDE SEQUENCE</scope>
</reference>
<dbReference type="AlphaFoldDB" id="A0A8X6KW81"/>
<protein>
    <submittedName>
        <fullName evidence="1">Uncharacterized protein</fullName>
    </submittedName>
</protein>
<proteinExistence type="predicted"/>
<comment type="caution">
    <text evidence="1">The sequence shown here is derived from an EMBL/GenBank/DDBJ whole genome shotgun (WGS) entry which is preliminary data.</text>
</comment>
<gene>
    <name evidence="1" type="ORF">TNCT_518371</name>
</gene>
<evidence type="ECO:0000313" key="1">
    <source>
        <dbReference type="EMBL" id="GFQ86416.1"/>
    </source>
</evidence>
<dbReference type="Proteomes" id="UP000887116">
    <property type="component" value="Unassembled WGS sequence"/>
</dbReference>
<name>A0A8X6KW81_TRICU</name>
<feature type="non-terminal residue" evidence="1">
    <location>
        <position position="28"/>
    </location>
</feature>
<sequence length="28" mass="3303">MEDDNREGERVLRCLSDEDLVKSEMCVM</sequence>